<gene>
    <name evidence="1" type="ORF">NCTC13063_02035</name>
</gene>
<sequence>MSNINNMVMTPALIADTRVTVKSSFFGLSKKAVFTPTQSPLRLYRFEYNADMGAKIEHMLNSKAEDLEAEVKKTGSLKTDSIGNMRLEAFVSADGEFAALQLFRYNNFQATPVTQPRFFEGEEAKLVASLF</sequence>
<evidence type="ECO:0000313" key="2">
    <source>
        <dbReference type="Proteomes" id="UP000255283"/>
    </source>
</evidence>
<proteinExistence type="predicted"/>
<protein>
    <submittedName>
        <fullName evidence="1">Uncharacterized protein</fullName>
    </submittedName>
</protein>
<dbReference type="AlphaFoldDB" id="A0AAQ1ZJR4"/>
<evidence type="ECO:0000313" key="1">
    <source>
        <dbReference type="EMBL" id="SUB80738.1"/>
    </source>
</evidence>
<dbReference type="Proteomes" id="UP000255283">
    <property type="component" value="Unassembled WGS sequence"/>
</dbReference>
<accession>A0AAQ1ZJR4</accession>
<dbReference type="EMBL" id="UGTJ01000001">
    <property type="protein sequence ID" value="SUB80738.1"/>
    <property type="molecule type" value="Genomic_DNA"/>
</dbReference>
<name>A0AAQ1ZJR4_9BACT</name>
<dbReference type="RefSeq" id="WP_004341711.1">
    <property type="nucleotide sequence ID" value="NZ_CALLWX010000002.1"/>
</dbReference>
<organism evidence="1 2">
    <name type="scientific">Segatella buccae</name>
    <dbReference type="NCBI Taxonomy" id="28126"/>
    <lineage>
        <taxon>Bacteria</taxon>
        <taxon>Pseudomonadati</taxon>
        <taxon>Bacteroidota</taxon>
        <taxon>Bacteroidia</taxon>
        <taxon>Bacteroidales</taxon>
        <taxon>Prevotellaceae</taxon>
        <taxon>Segatella</taxon>
    </lineage>
</organism>
<comment type="caution">
    <text evidence="1">The sequence shown here is derived from an EMBL/GenBank/DDBJ whole genome shotgun (WGS) entry which is preliminary data.</text>
</comment>
<reference evidence="1 2" key="1">
    <citation type="submission" date="2018-06" db="EMBL/GenBank/DDBJ databases">
        <authorList>
            <consortium name="Pathogen Informatics"/>
            <person name="Doyle S."/>
        </authorList>
    </citation>
    <scope>NUCLEOTIDE SEQUENCE [LARGE SCALE GENOMIC DNA]</scope>
    <source>
        <strain evidence="1 2">NCTC13063</strain>
    </source>
</reference>